<evidence type="ECO:0000313" key="1">
    <source>
        <dbReference type="EMBL" id="TFI57077.1"/>
    </source>
</evidence>
<dbReference type="Proteomes" id="UP000298213">
    <property type="component" value="Unassembled WGS sequence"/>
</dbReference>
<reference evidence="1 2" key="1">
    <citation type="submission" date="2019-03" db="EMBL/GenBank/DDBJ databases">
        <title>Genome sequence of Sphingomonas sp. 17J27-24.</title>
        <authorList>
            <person name="Kim M."/>
            <person name="Maeng S."/>
            <person name="Sathiyaraj S."/>
        </authorList>
    </citation>
    <scope>NUCLEOTIDE SEQUENCE [LARGE SCALE GENOMIC DNA]</scope>
    <source>
        <strain evidence="1 2">17J27-24</strain>
    </source>
</reference>
<accession>A0A4Y8ZNQ0</accession>
<comment type="caution">
    <text evidence="1">The sequence shown here is derived from an EMBL/GenBank/DDBJ whole genome shotgun (WGS) entry which is preliminary data.</text>
</comment>
<gene>
    <name evidence="1" type="ORF">E2493_16735</name>
</gene>
<evidence type="ECO:0000313" key="2">
    <source>
        <dbReference type="Proteomes" id="UP000298213"/>
    </source>
</evidence>
<sequence>MADAMYDDEVARVRRHITLGLKHIARQHELIAHLASVGADTTLSEQVLVNFEDSLLLHRHHLRRLQPDDSA</sequence>
<dbReference type="EMBL" id="SPDV01000039">
    <property type="protein sequence ID" value="TFI57077.1"/>
    <property type="molecule type" value="Genomic_DNA"/>
</dbReference>
<dbReference type="RefSeq" id="WP_135089060.1">
    <property type="nucleotide sequence ID" value="NZ_SPDV01000039.1"/>
</dbReference>
<proteinExistence type="predicted"/>
<dbReference type="OrthoDB" id="8387530at2"/>
<keyword evidence="2" id="KW-1185">Reference proteome</keyword>
<name>A0A4Y8ZNQ0_9SPHN</name>
<dbReference type="AlphaFoldDB" id="A0A4Y8ZNQ0"/>
<organism evidence="1 2">
    <name type="scientific">Sphingomonas parva</name>
    <dbReference type="NCBI Taxonomy" id="2555898"/>
    <lineage>
        <taxon>Bacteria</taxon>
        <taxon>Pseudomonadati</taxon>
        <taxon>Pseudomonadota</taxon>
        <taxon>Alphaproteobacteria</taxon>
        <taxon>Sphingomonadales</taxon>
        <taxon>Sphingomonadaceae</taxon>
        <taxon>Sphingomonas</taxon>
    </lineage>
</organism>
<protein>
    <submittedName>
        <fullName evidence="1">Uncharacterized protein</fullName>
    </submittedName>
</protein>